<proteinExistence type="inferred from homology"/>
<evidence type="ECO:0000256" key="16">
    <source>
        <dbReference type="ARBA" id="ARBA00065466"/>
    </source>
</evidence>
<evidence type="ECO:0000256" key="1">
    <source>
        <dbReference type="ARBA" id="ARBA00004123"/>
    </source>
</evidence>
<dbReference type="RefSeq" id="XP_066930290.1">
    <property type="nucleotide sequence ID" value="XM_067074189.1"/>
</dbReference>
<dbReference type="Gene3D" id="2.60.40.150">
    <property type="entry name" value="C2 domain"/>
    <property type="match status" value="2"/>
</dbReference>
<keyword evidence="11" id="KW-0106">Calcium</keyword>
<dbReference type="InterPro" id="IPR035892">
    <property type="entry name" value="C2_domain_sf"/>
</dbReference>
<evidence type="ECO:0000259" key="20">
    <source>
        <dbReference type="PROSITE" id="PS50004"/>
    </source>
</evidence>
<evidence type="ECO:0000256" key="6">
    <source>
        <dbReference type="ARBA" id="ARBA00022475"/>
    </source>
</evidence>
<dbReference type="InterPro" id="IPR037768">
    <property type="entry name" value="C2B_Copine"/>
</dbReference>
<dbReference type="FunFam" id="2.60.40.150:FF:000042">
    <property type="entry name" value="Copine 3"/>
    <property type="match status" value="1"/>
</dbReference>
<dbReference type="PANTHER" id="PTHR10857">
    <property type="entry name" value="COPINE"/>
    <property type="match status" value="1"/>
</dbReference>
<comment type="subcellular location">
    <subcellularLocation>
        <location evidence="3">Cell junction</location>
        <location evidence="3">Focal adhesion</location>
    </subcellularLocation>
    <subcellularLocation>
        <location evidence="2">Cell membrane</location>
    </subcellularLocation>
    <subcellularLocation>
        <location evidence="4">Cytoplasm</location>
    </subcellularLocation>
    <subcellularLocation>
        <location evidence="1">Nucleus</location>
    </subcellularLocation>
</comment>
<evidence type="ECO:0000256" key="10">
    <source>
        <dbReference type="ARBA" id="ARBA00022737"/>
    </source>
</evidence>
<organism evidence="22 23">
    <name type="scientific">Clytia hemisphaerica</name>
    <dbReference type="NCBI Taxonomy" id="252671"/>
    <lineage>
        <taxon>Eukaryota</taxon>
        <taxon>Metazoa</taxon>
        <taxon>Cnidaria</taxon>
        <taxon>Hydrozoa</taxon>
        <taxon>Hydroidolina</taxon>
        <taxon>Leptothecata</taxon>
        <taxon>Obeliida</taxon>
        <taxon>Clytiidae</taxon>
        <taxon>Clytia</taxon>
    </lineage>
</organism>
<keyword evidence="12" id="KW-0965">Cell junction</keyword>
<dbReference type="Pfam" id="PF00168">
    <property type="entry name" value="C2"/>
    <property type="match status" value="2"/>
</dbReference>
<dbReference type="GO" id="GO:0005634">
    <property type="term" value="C:nucleus"/>
    <property type="evidence" value="ECO:0007669"/>
    <property type="project" value="UniProtKB-SubCell"/>
</dbReference>
<dbReference type="InterPro" id="IPR002035">
    <property type="entry name" value="VWF_A"/>
</dbReference>
<comment type="similarity">
    <text evidence="5">Belongs to the copine family.</text>
</comment>
<evidence type="ECO:0000256" key="15">
    <source>
        <dbReference type="ARBA" id="ARBA00058857"/>
    </source>
</evidence>
<dbReference type="InterPro" id="IPR010734">
    <property type="entry name" value="Copine_C"/>
</dbReference>
<dbReference type="SUPFAM" id="SSF53300">
    <property type="entry name" value="vWA-like"/>
    <property type="match status" value="1"/>
</dbReference>
<keyword evidence="8" id="KW-0597">Phosphoprotein</keyword>
<dbReference type="GO" id="GO:0005925">
    <property type="term" value="C:focal adhesion"/>
    <property type="evidence" value="ECO:0007669"/>
    <property type="project" value="UniProtKB-SubCell"/>
</dbReference>
<dbReference type="SUPFAM" id="SSF49562">
    <property type="entry name" value="C2 domain (Calcium/lipid-binding domain, CaLB)"/>
    <property type="match status" value="2"/>
</dbReference>
<keyword evidence="14" id="KW-0539">Nucleus</keyword>
<comment type="function">
    <text evidence="15">Calcium-dependent phospholipid-binding protein that plays a role in ERBB2-mediated tumor cell migration in response to growth factor heregulin stimulation.</text>
</comment>
<evidence type="ECO:0000256" key="3">
    <source>
        <dbReference type="ARBA" id="ARBA00004246"/>
    </source>
</evidence>
<keyword evidence="7" id="KW-0963">Cytoplasm</keyword>
<evidence type="ECO:0000256" key="5">
    <source>
        <dbReference type="ARBA" id="ARBA00009048"/>
    </source>
</evidence>
<dbReference type="SMART" id="SM00327">
    <property type="entry name" value="VWA"/>
    <property type="match status" value="1"/>
</dbReference>
<evidence type="ECO:0000256" key="2">
    <source>
        <dbReference type="ARBA" id="ARBA00004236"/>
    </source>
</evidence>
<evidence type="ECO:0000256" key="12">
    <source>
        <dbReference type="ARBA" id="ARBA00022949"/>
    </source>
</evidence>
<keyword evidence="9" id="KW-0479">Metal-binding</keyword>
<evidence type="ECO:0000256" key="14">
    <source>
        <dbReference type="ARBA" id="ARBA00023242"/>
    </source>
</evidence>
<dbReference type="AlphaFoldDB" id="A0A7M5X7Y9"/>
<dbReference type="InterPro" id="IPR000008">
    <property type="entry name" value="C2_dom"/>
</dbReference>
<evidence type="ECO:0000256" key="11">
    <source>
        <dbReference type="ARBA" id="ARBA00022837"/>
    </source>
</evidence>
<protein>
    <recommendedName>
        <fullName evidence="17">Copine-3</fullName>
    </recommendedName>
    <alternativeName>
        <fullName evidence="18">Copine III</fullName>
    </alternativeName>
</protein>
<evidence type="ECO:0000259" key="21">
    <source>
        <dbReference type="PROSITE" id="PS50234"/>
    </source>
</evidence>
<name>A0A7M5X7Y9_9CNID</name>
<feature type="domain" description="C2" evidence="20">
    <location>
        <begin position="70"/>
        <end position="200"/>
    </location>
</feature>
<dbReference type="GeneID" id="136817854"/>
<dbReference type="GO" id="GO:0071277">
    <property type="term" value="P:cellular response to calcium ion"/>
    <property type="evidence" value="ECO:0007669"/>
    <property type="project" value="TreeGrafter"/>
</dbReference>
<evidence type="ECO:0000256" key="17">
    <source>
        <dbReference type="ARBA" id="ARBA00074834"/>
    </source>
</evidence>
<dbReference type="CDD" id="cd04047">
    <property type="entry name" value="C2B_Copine"/>
    <property type="match status" value="1"/>
</dbReference>
<dbReference type="InterPro" id="IPR036465">
    <property type="entry name" value="vWFA_dom_sf"/>
</dbReference>
<evidence type="ECO:0000313" key="22">
    <source>
        <dbReference type="EnsemblMetazoa" id="CLYHEMP018667.1"/>
    </source>
</evidence>
<dbReference type="FunFam" id="2.60.40.150:FF:000099">
    <property type="entry name" value="Copine 3"/>
    <property type="match status" value="1"/>
</dbReference>
<accession>A0A7M5X7Y9</accession>
<dbReference type="PROSITE" id="PS50004">
    <property type="entry name" value="C2"/>
    <property type="match status" value="2"/>
</dbReference>
<evidence type="ECO:0000313" key="23">
    <source>
        <dbReference type="Proteomes" id="UP000594262"/>
    </source>
</evidence>
<feature type="compositionally biased region" description="Low complexity" evidence="19">
    <location>
        <begin position="46"/>
        <end position="65"/>
    </location>
</feature>
<keyword evidence="13" id="KW-0472">Membrane</keyword>
<dbReference type="Gene3D" id="3.40.50.410">
    <property type="entry name" value="von Willebrand factor, type A domain"/>
    <property type="match status" value="1"/>
</dbReference>
<evidence type="ECO:0000256" key="7">
    <source>
        <dbReference type="ARBA" id="ARBA00022490"/>
    </source>
</evidence>
<keyword evidence="23" id="KW-1185">Reference proteome</keyword>
<evidence type="ECO:0000256" key="4">
    <source>
        <dbReference type="ARBA" id="ARBA00004496"/>
    </source>
</evidence>
<evidence type="ECO:0000256" key="18">
    <source>
        <dbReference type="ARBA" id="ARBA00076171"/>
    </source>
</evidence>
<reference evidence="22" key="1">
    <citation type="submission" date="2021-01" db="UniProtKB">
        <authorList>
            <consortium name="EnsemblMetazoa"/>
        </authorList>
    </citation>
    <scope>IDENTIFICATION</scope>
</reference>
<keyword evidence="6" id="KW-1003">Cell membrane</keyword>
<dbReference type="OrthoDB" id="5855668at2759"/>
<evidence type="ECO:0000256" key="9">
    <source>
        <dbReference type="ARBA" id="ARBA00022723"/>
    </source>
</evidence>
<dbReference type="GO" id="GO:0005737">
    <property type="term" value="C:cytoplasm"/>
    <property type="evidence" value="ECO:0007669"/>
    <property type="project" value="UniProtKB-SubCell"/>
</dbReference>
<evidence type="ECO:0000256" key="19">
    <source>
        <dbReference type="SAM" id="MobiDB-lite"/>
    </source>
</evidence>
<dbReference type="Proteomes" id="UP000594262">
    <property type="component" value="Unplaced"/>
</dbReference>
<comment type="subunit">
    <text evidence="16">Monomer. Interacts with ERBB2 (preferentially with the tyrosine phosphorylated form); this interaction occurs at the cell membrane and is increased in a growth factor heregulin-dependent manner. Interacts with SHC1; this interaction may mediate the binding of CPNE3 with ERBB2. Interacts with RACK1.</text>
</comment>
<dbReference type="GO" id="GO:0005544">
    <property type="term" value="F:calcium-dependent phospholipid binding"/>
    <property type="evidence" value="ECO:0007669"/>
    <property type="project" value="InterPro"/>
</dbReference>
<dbReference type="InterPro" id="IPR045052">
    <property type="entry name" value="Copine"/>
</dbReference>
<dbReference type="PANTHER" id="PTHR10857:SF106">
    <property type="entry name" value="C2 DOMAIN-CONTAINING PROTEIN"/>
    <property type="match status" value="1"/>
</dbReference>
<feature type="domain" description="VWFA" evidence="21">
    <location>
        <begin position="386"/>
        <end position="608"/>
    </location>
</feature>
<dbReference type="EnsemblMetazoa" id="CLYHEMT018667.1">
    <property type="protein sequence ID" value="CLYHEMP018667.1"/>
    <property type="gene ID" value="CLYHEMG018667"/>
</dbReference>
<dbReference type="GO" id="GO:0046872">
    <property type="term" value="F:metal ion binding"/>
    <property type="evidence" value="ECO:0007669"/>
    <property type="project" value="UniProtKB-KW"/>
</dbReference>
<feature type="region of interest" description="Disordered" evidence="19">
    <location>
        <begin position="1"/>
        <end position="76"/>
    </location>
</feature>
<dbReference type="GO" id="GO:0005886">
    <property type="term" value="C:plasma membrane"/>
    <property type="evidence" value="ECO:0007669"/>
    <property type="project" value="UniProtKB-SubCell"/>
</dbReference>
<feature type="compositionally biased region" description="Gly residues" evidence="19">
    <location>
        <begin position="28"/>
        <end position="45"/>
    </location>
</feature>
<dbReference type="CDD" id="cd04048">
    <property type="entry name" value="C2A_Copine"/>
    <property type="match status" value="1"/>
</dbReference>
<feature type="compositionally biased region" description="Low complexity" evidence="19">
    <location>
        <begin position="1"/>
        <end position="14"/>
    </location>
</feature>
<keyword evidence="10" id="KW-0677">Repeat</keyword>
<dbReference type="PROSITE" id="PS50234">
    <property type="entry name" value="VWFA"/>
    <property type="match status" value="1"/>
</dbReference>
<evidence type="ECO:0000256" key="13">
    <source>
        <dbReference type="ARBA" id="ARBA00023136"/>
    </source>
</evidence>
<dbReference type="Pfam" id="PF07002">
    <property type="entry name" value="Copine"/>
    <property type="match status" value="1"/>
</dbReference>
<evidence type="ECO:0000256" key="8">
    <source>
        <dbReference type="ARBA" id="ARBA00022553"/>
    </source>
</evidence>
<dbReference type="SMART" id="SM00239">
    <property type="entry name" value="C2"/>
    <property type="match status" value="2"/>
</dbReference>
<sequence length="623" mass="69385">MSIYNPSQQQQQPYGQPPPGQQQAPYPGSGGGGQAPYPGGGGGGQASYPGQQAVPGQQMGYQQPGPGQPPPQQTQMQMNYRPHVQPVGPPLSKIEITIACKNLLDLDVFSKSDPFVIVSMMQGQWVKIGQTEVMKNELNPTFVKSFTVDYYFEEQQMIKFEVYDEDSSSNNVKNHDFLGCFVTSLGSIVGEHGGKVEHPLQTPSTKDKERNTNYKKKSAGTIIIRSEEVGNSTDELLISLCGKNLDKKDFFGKSDPYLIFEKCNEDNSFTKVHKTEIITQNLNPAWKPFRIAVRTLCNGDLQRTIRVSCFDWDNDGSSDFIGSFETSAKELIDYKANNRYTYELINAKKKAKSKKYKNSGTIHLEQCTVEKKPSFVELMSKGIELNFIVAIDFTASNGEPNRPDSLHYNTQNQPSQYVQALDAIGGVLEDYDTDKRFPAYGFGAKIPPSQTVLHDFALNFNPQNPFCQGVQNIIGAYYHSIRSVQLYGPTNFSPVINNTIRIAQQNPQGKQYFVLMILTDGIITDMNQTKEAIVNAANLPISIIIVGVGTADFSAMDQLDGDDVRVSSKGRSAARDIVQFVPFRDYLTQNRYDPANGVRLAQNVLHELPSQLVEYYIKHPPNL</sequence>
<feature type="domain" description="C2" evidence="20">
    <location>
        <begin position="216"/>
        <end position="341"/>
    </location>
</feature>